<dbReference type="AlphaFoldDB" id="A0A0G0N6L8"/>
<sequence>MSLQVVSVIGNATKDAEVRVSKDGVSYVTFRLAVSNSDGTATFYNVLVFGHYGDVIKDH</sequence>
<dbReference type="GO" id="GO:0003697">
    <property type="term" value="F:single-stranded DNA binding"/>
    <property type="evidence" value="ECO:0007669"/>
    <property type="project" value="InterPro"/>
</dbReference>
<evidence type="ECO:0000313" key="3">
    <source>
        <dbReference type="EMBL" id="KKR11819.1"/>
    </source>
</evidence>
<dbReference type="PROSITE" id="PS50935">
    <property type="entry name" value="SSB"/>
    <property type="match status" value="1"/>
</dbReference>
<reference evidence="3 4" key="1">
    <citation type="journal article" date="2015" name="Nature">
        <title>rRNA introns, odd ribosomes, and small enigmatic genomes across a large radiation of phyla.</title>
        <authorList>
            <person name="Brown C.T."/>
            <person name="Hug L.A."/>
            <person name="Thomas B.C."/>
            <person name="Sharon I."/>
            <person name="Castelle C.J."/>
            <person name="Singh A."/>
            <person name="Wilkins M.J."/>
            <person name="Williams K.H."/>
            <person name="Banfield J.F."/>
        </authorList>
    </citation>
    <scope>NUCLEOTIDE SEQUENCE [LARGE SCALE GENOMIC DNA]</scope>
</reference>
<evidence type="ECO:0000256" key="1">
    <source>
        <dbReference type="ARBA" id="ARBA00023125"/>
    </source>
</evidence>
<gene>
    <name evidence="3" type="ORF">UT40_C0031G0009</name>
</gene>
<proteinExistence type="predicted"/>
<dbReference type="EMBL" id="LBWQ01000031">
    <property type="protein sequence ID" value="KKR11819.1"/>
    <property type="molecule type" value="Genomic_DNA"/>
</dbReference>
<accession>A0A0G0N6L8</accession>
<dbReference type="InterPro" id="IPR012340">
    <property type="entry name" value="NA-bd_OB-fold"/>
</dbReference>
<feature type="non-terminal residue" evidence="3">
    <location>
        <position position="59"/>
    </location>
</feature>
<protein>
    <recommendedName>
        <fullName evidence="5">Single-stranded DNA-binding protein</fullName>
    </recommendedName>
</protein>
<name>A0A0G0N6L8_9BACT</name>
<dbReference type="Proteomes" id="UP000034690">
    <property type="component" value="Unassembled WGS sequence"/>
</dbReference>
<comment type="caution">
    <text evidence="3">The sequence shown here is derived from an EMBL/GenBank/DDBJ whole genome shotgun (WGS) entry which is preliminary data.</text>
</comment>
<evidence type="ECO:0008006" key="5">
    <source>
        <dbReference type="Google" id="ProtNLM"/>
    </source>
</evidence>
<dbReference type="Pfam" id="PF00436">
    <property type="entry name" value="SSB"/>
    <property type="match status" value="1"/>
</dbReference>
<dbReference type="Gene3D" id="2.40.50.140">
    <property type="entry name" value="Nucleic acid-binding proteins"/>
    <property type="match status" value="1"/>
</dbReference>
<keyword evidence="1 2" id="KW-0238">DNA-binding</keyword>
<organism evidence="3 4">
    <name type="scientific">Candidatus Woesebacteria bacterium GW2011_GWA1_39_21b</name>
    <dbReference type="NCBI Taxonomy" id="1618551"/>
    <lineage>
        <taxon>Bacteria</taxon>
        <taxon>Candidatus Woeseibacteriota</taxon>
    </lineage>
</organism>
<dbReference type="InterPro" id="IPR000424">
    <property type="entry name" value="Primosome_PriB/ssb"/>
</dbReference>
<dbReference type="SUPFAM" id="SSF50249">
    <property type="entry name" value="Nucleic acid-binding proteins"/>
    <property type="match status" value="1"/>
</dbReference>
<evidence type="ECO:0000313" key="4">
    <source>
        <dbReference type="Proteomes" id="UP000034690"/>
    </source>
</evidence>
<evidence type="ECO:0000256" key="2">
    <source>
        <dbReference type="PROSITE-ProRule" id="PRU00252"/>
    </source>
</evidence>